<dbReference type="Proteomes" id="UP000663870">
    <property type="component" value="Unassembled WGS sequence"/>
</dbReference>
<name>A0A814GPX3_9BILA</name>
<evidence type="ECO:0000256" key="4">
    <source>
        <dbReference type="ARBA" id="ARBA00022707"/>
    </source>
</evidence>
<dbReference type="PROSITE" id="PS51417">
    <property type="entry name" value="ARF"/>
    <property type="match status" value="1"/>
</dbReference>
<dbReference type="CDD" id="cd04150">
    <property type="entry name" value="Arf1_5_like"/>
    <property type="match status" value="1"/>
</dbReference>
<evidence type="ECO:0000256" key="5">
    <source>
        <dbReference type="ARBA" id="ARBA00022741"/>
    </source>
</evidence>
<evidence type="ECO:0000256" key="9">
    <source>
        <dbReference type="ARBA" id="ARBA00023134"/>
    </source>
</evidence>
<keyword evidence="10" id="KW-0449">Lipoprotein</keyword>
<gene>
    <name evidence="15" type="ORF">JXQ802_LOCUS26269</name>
    <name evidence="14" type="ORF">PYM288_LOCUS14535</name>
</gene>
<dbReference type="InterPro" id="IPR027417">
    <property type="entry name" value="P-loop_NTPase"/>
</dbReference>
<evidence type="ECO:0000256" key="10">
    <source>
        <dbReference type="ARBA" id="ARBA00023288"/>
    </source>
</evidence>
<reference evidence="14" key="1">
    <citation type="submission" date="2021-02" db="EMBL/GenBank/DDBJ databases">
        <authorList>
            <person name="Nowell W R."/>
        </authorList>
    </citation>
    <scope>NUCLEOTIDE SEQUENCE</scope>
</reference>
<evidence type="ECO:0000256" key="13">
    <source>
        <dbReference type="PIRSR" id="PIRSR606689-2"/>
    </source>
</evidence>
<dbReference type="EMBL" id="CAJNOL010000913">
    <property type="protein sequence ID" value="CAF1237223.1"/>
    <property type="molecule type" value="Genomic_DNA"/>
</dbReference>
<dbReference type="GO" id="GO:0015031">
    <property type="term" value="P:protein transport"/>
    <property type="evidence" value="ECO:0007669"/>
    <property type="project" value="UniProtKB-KW"/>
</dbReference>
<evidence type="ECO:0000256" key="3">
    <source>
        <dbReference type="ARBA" id="ARBA00022448"/>
    </source>
</evidence>
<feature type="binding site" evidence="12">
    <location>
        <begin position="24"/>
        <end position="31"/>
    </location>
    <ligand>
        <name>GTP</name>
        <dbReference type="ChEBI" id="CHEBI:37565"/>
    </ligand>
</feature>
<dbReference type="InterPro" id="IPR006689">
    <property type="entry name" value="Small_GTPase_ARF/SAR"/>
</dbReference>
<evidence type="ECO:0000256" key="7">
    <source>
        <dbReference type="ARBA" id="ARBA00022927"/>
    </source>
</evidence>
<feature type="binding site" evidence="12">
    <location>
        <position position="70"/>
    </location>
    <ligand>
        <name>GTP</name>
        <dbReference type="ChEBI" id="CHEBI:37565"/>
    </ligand>
</feature>
<evidence type="ECO:0000313" key="15">
    <source>
        <dbReference type="EMBL" id="CAF1237223.1"/>
    </source>
</evidence>
<keyword evidence="5 12" id="KW-0547">Nucleotide-binding</keyword>
<dbReference type="NCBIfam" id="TIGR00231">
    <property type="entry name" value="small_GTP"/>
    <property type="match status" value="1"/>
</dbReference>
<feature type="binding site" evidence="13">
    <location>
        <position position="48"/>
    </location>
    <ligand>
        <name>Mg(2+)</name>
        <dbReference type="ChEBI" id="CHEBI:18420"/>
    </ligand>
</feature>
<evidence type="ECO:0000256" key="2">
    <source>
        <dbReference type="ARBA" id="ARBA00010290"/>
    </source>
</evidence>
<sequence>MGLTFSTLFQQLFGKKQMRILMVGLDAAGKTTILYKLKLGEIVTTIPTIGFNVETVEYKNISFTVWDVGGQDKIRPLWRHYFQNTQGLIFVVDSNDRERIGEARDELQRMLSENELQDAILLIFANKQDLPNAMNAAEITDKLGLHSLRNRNWYIQATCATNGDGLCEGLDWLANQLKNLRMETWPVEVIQAYNRSKFSRDETKKYELIVYKPIESVLQDGPQCGIVALAMAMNIHSCNTTVENIFEKAKELLYTIQGELFDARVIPNLCQQFNLKAALHQWTNITDLIECLKSNYICLVPYDTDANHEPCLKKGHRAHWLLVHGYLKELTSSSNDYDLVLVRHGRSKNLGAFSLLDLFQSNKQLIEADPKRRLESNYCVPQNGSLRETLCNLFITI</sequence>
<dbReference type="FunFam" id="3.40.50.300:FF:000554">
    <property type="entry name" value="ADP-ribosylation factor 1"/>
    <property type="match status" value="1"/>
</dbReference>
<keyword evidence="13" id="KW-0460">Magnesium</keyword>
<evidence type="ECO:0000256" key="1">
    <source>
        <dbReference type="ARBA" id="ARBA00004555"/>
    </source>
</evidence>
<dbReference type="SMART" id="SM00177">
    <property type="entry name" value="ARF"/>
    <property type="match status" value="1"/>
</dbReference>
<comment type="subcellular location">
    <subcellularLocation>
        <location evidence="1">Golgi apparatus</location>
    </subcellularLocation>
</comment>
<accession>A0A814GPX3</accession>
<dbReference type="AlphaFoldDB" id="A0A814GPX3"/>
<proteinExistence type="inferred from homology"/>
<keyword evidence="3" id="KW-0813">Transport</keyword>
<keyword evidence="9 12" id="KW-0342">GTP-binding</keyword>
<dbReference type="PRINTS" id="PR00328">
    <property type="entry name" value="SAR1GTPBP"/>
</dbReference>
<comment type="function">
    <text evidence="11">GTP-binding protein involved in protein trafficking; may modulate vesicle budding and uncoating within the Golgi apparatus.</text>
</comment>
<dbReference type="SMART" id="SM00175">
    <property type="entry name" value="RAB"/>
    <property type="match status" value="1"/>
</dbReference>
<keyword evidence="7" id="KW-0653">Protein transport</keyword>
<dbReference type="GO" id="GO:0005525">
    <property type="term" value="F:GTP binding"/>
    <property type="evidence" value="ECO:0007669"/>
    <property type="project" value="UniProtKB-KW"/>
</dbReference>
<dbReference type="SUPFAM" id="SSF52540">
    <property type="entry name" value="P-loop containing nucleoside triphosphate hydrolases"/>
    <property type="match status" value="1"/>
</dbReference>
<evidence type="ECO:0000256" key="6">
    <source>
        <dbReference type="ARBA" id="ARBA00022892"/>
    </source>
</evidence>
<dbReference type="EMBL" id="CAJNOH010000322">
    <property type="protein sequence ID" value="CAF0999632.1"/>
    <property type="molecule type" value="Genomic_DNA"/>
</dbReference>
<evidence type="ECO:0000313" key="14">
    <source>
        <dbReference type="EMBL" id="CAF0999632.1"/>
    </source>
</evidence>
<evidence type="ECO:0000313" key="16">
    <source>
        <dbReference type="Proteomes" id="UP000663854"/>
    </source>
</evidence>
<evidence type="ECO:0000313" key="17">
    <source>
        <dbReference type="Proteomes" id="UP000663870"/>
    </source>
</evidence>
<feature type="binding site" evidence="12">
    <location>
        <begin position="126"/>
        <end position="129"/>
    </location>
    <ligand>
        <name>GTP</name>
        <dbReference type="ChEBI" id="CHEBI:37565"/>
    </ligand>
</feature>
<organism evidence="14 16">
    <name type="scientific">Rotaria sordida</name>
    <dbReference type="NCBI Taxonomy" id="392033"/>
    <lineage>
        <taxon>Eukaryota</taxon>
        <taxon>Metazoa</taxon>
        <taxon>Spiralia</taxon>
        <taxon>Gnathifera</taxon>
        <taxon>Rotifera</taxon>
        <taxon>Eurotatoria</taxon>
        <taxon>Bdelloidea</taxon>
        <taxon>Philodinida</taxon>
        <taxon>Philodinidae</taxon>
        <taxon>Rotaria</taxon>
    </lineage>
</organism>
<protein>
    <recommendedName>
        <fullName evidence="18">ADP-ribosylation factor</fullName>
    </recommendedName>
</protein>
<keyword evidence="17" id="KW-1185">Reference proteome</keyword>
<keyword evidence="8" id="KW-0333">Golgi apparatus</keyword>
<comment type="caution">
    <text evidence="14">The sequence shown here is derived from an EMBL/GenBank/DDBJ whole genome shotgun (WGS) entry which is preliminary data.</text>
</comment>
<dbReference type="Pfam" id="PF21646">
    <property type="entry name" value="ACTMAP-like_C"/>
    <property type="match status" value="1"/>
</dbReference>
<dbReference type="GO" id="GO:0046872">
    <property type="term" value="F:metal ion binding"/>
    <property type="evidence" value="ECO:0007669"/>
    <property type="project" value="UniProtKB-KW"/>
</dbReference>
<evidence type="ECO:0008006" key="18">
    <source>
        <dbReference type="Google" id="ProtNLM"/>
    </source>
</evidence>
<dbReference type="SMART" id="SM00178">
    <property type="entry name" value="SAR"/>
    <property type="match status" value="1"/>
</dbReference>
<comment type="similarity">
    <text evidence="2">Belongs to the small GTPase superfamily. Arf family.</text>
</comment>
<feature type="binding site" evidence="13">
    <location>
        <position position="31"/>
    </location>
    <ligand>
        <name>Mg(2+)</name>
        <dbReference type="ChEBI" id="CHEBI:18420"/>
    </ligand>
</feature>
<keyword evidence="13" id="KW-0479">Metal-binding</keyword>
<dbReference type="InterPro" id="IPR045872">
    <property type="entry name" value="Arf1-5-like"/>
</dbReference>
<dbReference type="PANTHER" id="PTHR11711">
    <property type="entry name" value="ADP RIBOSYLATION FACTOR-RELATED"/>
    <property type="match status" value="1"/>
</dbReference>
<dbReference type="GO" id="GO:0016192">
    <property type="term" value="P:vesicle-mediated transport"/>
    <property type="evidence" value="ECO:0007669"/>
    <property type="project" value="UniProtKB-KW"/>
</dbReference>
<dbReference type="Proteomes" id="UP000663854">
    <property type="component" value="Unassembled WGS sequence"/>
</dbReference>
<evidence type="ECO:0000256" key="8">
    <source>
        <dbReference type="ARBA" id="ARBA00023034"/>
    </source>
</evidence>
<dbReference type="Pfam" id="PF00025">
    <property type="entry name" value="Arf"/>
    <property type="match status" value="1"/>
</dbReference>
<keyword evidence="4" id="KW-0519">Myristate</keyword>
<dbReference type="InterPro" id="IPR024156">
    <property type="entry name" value="Small_GTPase_ARF"/>
</dbReference>
<evidence type="ECO:0000256" key="11">
    <source>
        <dbReference type="ARBA" id="ARBA00053326"/>
    </source>
</evidence>
<evidence type="ECO:0000256" key="12">
    <source>
        <dbReference type="PIRSR" id="PIRSR606689-1"/>
    </source>
</evidence>
<dbReference type="Gene3D" id="3.40.50.300">
    <property type="entry name" value="P-loop containing nucleotide triphosphate hydrolases"/>
    <property type="match status" value="1"/>
</dbReference>
<keyword evidence="6" id="KW-0931">ER-Golgi transport</keyword>
<dbReference type="InterPro" id="IPR005225">
    <property type="entry name" value="Small_GTP-bd"/>
</dbReference>
<dbReference type="GO" id="GO:0005794">
    <property type="term" value="C:Golgi apparatus"/>
    <property type="evidence" value="ECO:0007669"/>
    <property type="project" value="UniProtKB-SubCell"/>
</dbReference>
<dbReference type="GO" id="GO:0003924">
    <property type="term" value="F:GTPase activity"/>
    <property type="evidence" value="ECO:0007669"/>
    <property type="project" value="InterPro"/>
</dbReference>